<evidence type="ECO:0000313" key="3">
    <source>
        <dbReference type="Proteomes" id="UP001428341"/>
    </source>
</evidence>
<dbReference type="EMBL" id="JBCGBO010000003">
    <property type="protein sequence ID" value="KAK9215219.1"/>
    <property type="molecule type" value="Genomic_DNA"/>
</dbReference>
<feature type="compositionally biased region" description="Basic and acidic residues" evidence="1">
    <location>
        <begin position="64"/>
        <end position="75"/>
    </location>
</feature>
<gene>
    <name evidence="2" type="ORF">WN944_007223</name>
</gene>
<accession>A0AAP0QUL0</accession>
<evidence type="ECO:0000313" key="2">
    <source>
        <dbReference type="EMBL" id="KAK9215219.1"/>
    </source>
</evidence>
<name>A0AAP0QUL0_9ROSI</name>
<dbReference type="AlphaFoldDB" id="A0AAP0QUL0"/>
<feature type="region of interest" description="Disordered" evidence="1">
    <location>
        <begin position="32"/>
        <end position="75"/>
    </location>
</feature>
<reference evidence="2 3" key="1">
    <citation type="submission" date="2024-05" db="EMBL/GenBank/DDBJ databases">
        <title>Haplotype-resolved chromosome-level genome assembly of Huyou (Citrus changshanensis).</title>
        <authorList>
            <person name="Miao C."/>
            <person name="Chen W."/>
            <person name="Wu Y."/>
            <person name="Wang L."/>
            <person name="Zhao S."/>
            <person name="Grierson D."/>
            <person name="Xu C."/>
            <person name="Chen K."/>
        </authorList>
    </citation>
    <scope>NUCLEOTIDE SEQUENCE [LARGE SCALE GENOMIC DNA]</scope>
    <source>
        <strain evidence="2">01-14</strain>
        <tissue evidence="2">Leaf</tissue>
    </source>
</reference>
<keyword evidence="3" id="KW-1185">Reference proteome</keyword>
<dbReference type="Proteomes" id="UP001428341">
    <property type="component" value="Unassembled WGS sequence"/>
</dbReference>
<proteinExistence type="predicted"/>
<comment type="caution">
    <text evidence="2">The sequence shown here is derived from an EMBL/GenBank/DDBJ whole genome shotgun (WGS) entry which is preliminary data.</text>
</comment>
<evidence type="ECO:0000256" key="1">
    <source>
        <dbReference type="SAM" id="MobiDB-lite"/>
    </source>
</evidence>
<protein>
    <submittedName>
        <fullName evidence="2">Uncharacterized protein</fullName>
    </submittedName>
</protein>
<sequence>MGKSCMEKPGDCAAASVMQEILLFEEMLACESNSNQGETKSEEGSRENINGQGEEKEDQNGNDEVEKSSDDNGLQ</sequence>
<organism evidence="2 3">
    <name type="scientific">Citrus x changshan-huyou</name>
    <dbReference type="NCBI Taxonomy" id="2935761"/>
    <lineage>
        <taxon>Eukaryota</taxon>
        <taxon>Viridiplantae</taxon>
        <taxon>Streptophyta</taxon>
        <taxon>Embryophyta</taxon>
        <taxon>Tracheophyta</taxon>
        <taxon>Spermatophyta</taxon>
        <taxon>Magnoliopsida</taxon>
        <taxon>eudicotyledons</taxon>
        <taxon>Gunneridae</taxon>
        <taxon>Pentapetalae</taxon>
        <taxon>rosids</taxon>
        <taxon>malvids</taxon>
        <taxon>Sapindales</taxon>
        <taxon>Rutaceae</taxon>
        <taxon>Aurantioideae</taxon>
        <taxon>Citrus</taxon>
    </lineage>
</organism>